<accession>A0ABM1M1R9</accession>
<gene>
    <name evidence="4" type="primary">LOC108556772</name>
</gene>
<dbReference type="InterPro" id="IPR010625">
    <property type="entry name" value="CHCH"/>
</dbReference>
<dbReference type="SUPFAM" id="SSF47072">
    <property type="entry name" value="Cysteine alpha-hairpin motif"/>
    <property type="match status" value="1"/>
</dbReference>
<dbReference type="PANTHER" id="PTHR31278:SF2">
    <property type="entry name" value="SMALL RIBOSOMAL SUBUNIT PROTEIN MS37"/>
    <property type="match status" value="1"/>
</dbReference>
<dbReference type="GeneID" id="108556772"/>
<proteinExistence type="predicted"/>
<protein>
    <submittedName>
        <fullName evidence="4">Coiled-coil-helix-coiled-coil-helix domain-containing protein 1</fullName>
    </submittedName>
</protein>
<reference evidence="4" key="1">
    <citation type="submission" date="2025-08" db="UniProtKB">
        <authorList>
            <consortium name="RefSeq"/>
        </authorList>
    </citation>
    <scope>IDENTIFICATION</scope>
    <source>
        <tissue evidence="4">Whole Larva</tissue>
    </source>
</reference>
<feature type="domain" description="CHCH" evidence="2">
    <location>
        <begin position="45"/>
        <end position="78"/>
    </location>
</feature>
<evidence type="ECO:0000256" key="1">
    <source>
        <dbReference type="ARBA" id="ARBA00023157"/>
    </source>
</evidence>
<sequence length="118" mass="13617">MRTFAALLAARGARKETSVPYQEILPLKLKQRVSGKGDNSSDVCCIQEMSLMLACFKLNEFDQSLCSKEVQNFSKCYQGHLQTKQKQKEMDEKGILRMGERNLSHKQLNKYLRKFPNI</sequence>
<evidence type="ECO:0000259" key="2">
    <source>
        <dbReference type="Pfam" id="PF06747"/>
    </source>
</evidence>
<dbReference type="PANTHER" id="PTHR31278">
    <property type="entry name" value="CHCHD1"/>
    <property type="match status" value="1"/>
</dbReference>
<evidence type="ECO:0000313" key="4">
    <source>
        <dbReference type="RefSeq" id="XP_017768519.1"/>
    </source>
</evidence>
<dbReference type="InterPro" id="IPR009069">
    <property type="entry name" value="Cys_alpha_HP_mot_SF"/>
</dbReference>
<dbReference type="Proteomes" id="UP000695000">
    <property type="component" value="Unplaced"/>
</dbReference>
<keyword evidence="3" id="KW-1185">Reference proteome</keyword>
<keyword evidence="1" id="KW-1015">Disulfide bond</keyword>
<organism evidence="3 4">
    <name type="scientific">Nicrophorus vespilloides</name>
    <name type="common">Boreal carrion beetle</name>
    <dbReference type="NCBI Taxonomy" id="110193"/>
    <lineage>
        <taxon>Eukaryota</taxon>
        <taxon>Metazoa</taxon>
        <taxon>Ecdysozoa</taxon>
        <taxon>Arthropoda</taxon>
        <taxon>Hexapoda</taxon>
        <taxon>Insecta</taxon>
        <taxon>Pterygota</taxon>
        <taxon>Neoptera</taxon>
        <taxon>Endopterygota</taxon>
        <taxon>Coleoptera</taxon>
        <taxon>Polyphaga</taxon>
        <taxon>Staphyliniformia</taxon>
        <taxon>Silphidae</taxon>
        <taxon>Nicrophorinae</taxon>
        <taxon>Nicrophorus</taxon>
    </lineage>
</organism>
<dbReference type="RefSeq" id="XP_017768519.1">
    <property type="nucleotide sequence ID" value="XM_017913030.1"/>
</dbReference>
<dbReference type="Pfam" id="PF06747">
    <property type="entry name" value="CHCH"/>
    <property type="match status" value="1"/>
</dbReference>
<evidence type="ECO:0000313" key="3">
    <source>
        <dbReference type="Proteomes" id="UP000695000"/>
    </source>
</evidence>
<dbReference type="InterPro" id="IPR033620">
    <property type="entry name" value="Ribosomal_mS37_met"/>
</dbReference>
<name>A0ABM1M1R9_NICVS</name>